<comment type="caution">
    <text evidence="1">The sequence shown here is derived from an EMBL/GenBank/DDBJ whole genome shotgun (WGS) entry which is preliminary data.</text>
</comment>
<accession>A0ACC1YS21</accession>
<protein>
    <submittedName>
        <fullName evidence="1">Wound-responsive family protein</fullName>
    </submittedName>
</protein>
<keyword evidence="2" id="KW-1185">Reference proteome</keyword>
<organism evidence="1 2">
    <name type="scientific">Melia azedarach</name>
    <name type="common">Chinaberry tree</name>
    <dbReference type="NCBI Taxonomy" id="155640"/>
    <lineage>
        <taxon>Eukaryota</taxon>
        <taxon>Viridiplantae</taxon>
        <taxon>Streptophyta</taxon>
        <taxon>Embryophyta</taxon>
        <taxon>Tracheophyta</taxon>
        <taxon>Spermatophyta</taxon>
        <taxon>Magnoliopsida</taxon>
        <taxon>eudicotyledons</taxon>
        <taxon>Gunneridae</taxon>
        <taxon>Pentapetalae</taxon>
        <taxon>rosids</taxon>
        <taxon>malvids</taxon>
        <taxon>Sapindales</taxon>
        <taxon>Meliaceae</taxon>
        <taxon>Melia</taxon>
    </lineage>
</organism>
<gene>
    <name evidence="1" type="ORF">OWV82_004968</name>
</gene>
<proteinExistence type="predicted"/>
<evidence type="ECO:0000313" key="2">
    <source>
        <dbReference type="Proteomes" id="UP001164539"/>
    </source>
</evidence>
<name>A0ACC1YS21_MELAZ</name>
<sequence>MKTKWDGDIIKSMYIALRVFYFQVKLRCDLEEKNVTTPHDGHCLSPYGASGFCQLFPYPLHINLHCSSLFIFASFCALYSKLAKKRKLHLLTVPVIVFIFLKLNMELKNKACVLVTVGAALGLRDHVIKANSSALKPEWTAIVSSMLQKRLFQVDGSKKILKTAGNEKHRAAEESLRMVVYLSCWGPN</sequence>
<evidence type="ECO:0000313" key="1">
    <source>
        <dbReference type="EMBL" id="KAJ4726221.1"/>
    </source>
</evidence>
<dbReference type="EMBL" id="CM051395">
    <property type="protein sequence ID" value="KAJ4726221.1"/>
    <property type="molecule type" value="Genomic_DNA"/>
</dbReference>
<dbReference type="Proteomes" id="UP001164539">
    <property type="component" value="Chromosome 2"/>
</dbReference>
<reference evidence="1 2" key="1">
    <citation type="journal article" date="2023" name="Science">
        <title>Complex scaffold remodeling in plant triterpene biosynthesis.</title>
        <authorList>
            <person name="De La Pena R."/>
            <person name="Hodgson H."/>
            <person name="Liu J.C."/>
            <person name="Stephenson M.J."/>
            <person name="Martin A.C."/>
            <person name="Owen C."/>
            <person name="Harkess A."/>
            <person name="Leebens-Mack J."/>
            <person name="Jimenez L.E."/>
            <person name="Osbourn A."/>
            <person name="Sattely E.S."/>
        </authorList>
    </citation>
    <scope>NUCLEOTIDE SEQUENCE [LARGE SCALE GENOMIC DNA]</scope>
    <source>
        <strain evidence="2">cv. JPN11</strain>
        <tissue evidence="1">Leaf</tissue>
    </source>
</reference>